<dbReference type="PANTHER" id="PTHR43777:SF1">
    <property type="entry name" value="MOLYBDENUM COFACTOR CYTIDYLYLTRANSFERASE"/>
    <property type="match status" value="1"/>
</dbReference>
<dbReference type="EMBL" id="JBANEI010000009">
    <property type="protein sequence ID" value="MEI2682727.1"/>
    <property type="molecule type" value="Genomic_DNA"/>
</dbReference>
<gene>
    <name evidence="3" type="ORF">V8N49_13805</name>
</gene>
<evidence type="ECO:0000256" key="1">
    <source>
        <dbReference type="ARBA" id="ARBA00022842"/>
    </source>
</evidence>
<organism evidence="3 4">
    <name type="scientific">Erwinia aphidicola</name>
    <dbReference type="NCBI Taxonomy" id="68334"/>
    <lineage>
        <taxon>Bacteria</taxon>
        <taxon>Pseudomonadati</taxon>
        <taxon>Pseudomonadota</taxon>
        <taxon>Gammaproteobacteria</taxon>
        <taxon>Enterobacterales</taxon>
        <taxon>Erwiniaceae</taxon>
        <taxon>Erwinia</taxon>
    </lineage>
</organism>
<sequence>MKAGILVMAAGRSSRYIDQSGQHKLLIRHPACHNLLLLTYTLQLAIAACGKRVNVVARPEDRQIIELAQRYRCATTLIESDGLGSSIAAGVAAQPQWSGWLVMLADLPWLQLSTVKQVYAGLQLADVVRPLWQGRRGHPVGFNASLREQLLALKGEDGGRHVISPAPPLLLDVDDPGCVRDIDRPADWHSGS</sequence>
<evidence type="ECO:0000313" key="4">
    <source>
        <dbReference type="Proteomes" id="UP001306592"/>
    </source>
</evidence>
<dbReference type="Gene3D" id="3.90.550.10">
    <property type="entry name" value="Spore Coat Polysaccharide Biosynthesis Protein SpsA, Chain A"/>
    <property type="match status" value="1"/>
</dbReference>
<dbReference type="PANTHER" id="PTHR43777">
    <property type="entry name" value="MOLYBDENUM COFACTOR CYTIDYLYLTRANSFERASE"/>
    <property type="match status" value="1"/>
</dbReference>
<feature type="domain" description="MobA-like NTP transferase" evidence="2">
    <location>
        <begin position="6"/>
        <end position="164"/>
    </location>
</feature>
<dbReference type="Pfam" id="PF12804">
    <property type="entry name" value="NTP_transf_3"/>
    <property type="match status" value="1"/>
</dbReference>
<dbReference type="CDD" id="cd04182">
    <property type="entry name" value="GT_2_like_f"/>
    <property type="match status" value="1"/>
</dbReference>
<dbReference type="SUPFAM" id="SSF53448">
    <property type="entry name" value="Nucleotide-diphospho-sugar transferases"/>
    <property type="match status" value="1"/>
</dbReference>
<protein>
    <submittedName>
        <fullName evidence="3">Nucleotidyltransferase family protein</fullName>
    </submittedName>
</protein>
<dbReference type="Proteomes" id="UP001306592">
    <property type="component" value="Unassembled WGS sequence"/>
</dbReference>
<name>A0ABU8DGT1_ERWAP</name>
<keyword evidence="1" id="KW-0460">Magnesium</keyword>
<evidence type="ECO:0000313" key="3">
    <source>
        <dbReference type="EMBL" id="MEI2682727.1"/>
    </source>
</evidence>
<comment type="caution">
    <text evidence="3">The sequence shown here is derived from an EMBL/GenBank/DDBJ whole genome shotgun (WGS) entry which is preliminary data.</text>
</comment>
<accession>A0ABU8DGT1</accession>
<dbReference type="InterPro" id="IPR025877">
    <property type="entry name" value="MobA-like_NTP_Trfase"/>
</dbReference>
<reference evidence="3 4" key="1">
    <citation type="submission" date="2024-02" db="EMBL/GenBank/DDBJ databases">
        <title>First report Erwinia aphidicola in onion in Chile.</title>
        <authorList>
            <person name="Valenzuela M."/>
            <person name="Pena M."/>
            <person name="Dutta B."/>
        </authorList>
    </citation>
    <scope>NUCLEOTIDE SEQUENCE [LARGE SCALE GENOMIC DNA]</scope>
    <source>
        <strain evidence="3 4">QCJ3A</strain>
    </source>
</reference>
<proteinExistence type="predicted"/>
<evidence type="ECO:0000259" key="2">
    <source>
        <dbReference type="Pfam" id="PF12804"/>
    </source>
</evidence>
<dbReference type="InterPro" id="IPR029044">
    <property type="entry name" value="Nucleotide-diphossugar_trans"/>
</dbReference>
<dbReference type="RefSeq" id="WP_048915394.1">
    <property type="nucleotide sequence ID" value="NZ_JBANEI010000009.1"/>
</dbReference>
<keyword evidence="4" id="KW-1185">Reference proteome</keyword>